<evidence type="ECO:0000313" key="4">
    <source>
        <dbReference type="Proteomes" id="UP000190848"/>
    </source>
</evidence>
<sequence length="250" mass="29530">MNLTVASIVYNESNNIKRFLDAIHHIADEVIIVDSFSTDQTKNICLKYPKVKFYEKKFEGYGSQKNYAIDLCSGKWILFLDADEIPNQELINEIIKVTQDHSSKHKVYKIKLNNILFGDSIRYGGWGNVYRERLFKKQAGRYSDDIVHEKFLTDESKGVLSGEISHYTYKNIHHHVEKINLYSQMMAKKMILERKRLKTSKIIIGPIFTFIKTYFIQHGWRDGIIGYYYSVTLSYYTFLKYLKLYEKLKK</sequence>
<dbReference type="InterPro" id="IPR029044">
    <property type="entry name" value="Nucleotide-diphossugar_trans"/>
</dbReference>
<dbReference type="InterPro" id="IPR001173">
    <property type="entry name" value="Glyco_trans_2-like"/>
</dbReference>
<dbReference type="Pfam" id="PF00535">
    <property type="entry name" value="Glycos_transf_2"/>
    <property type="match status" value="1"/>
</dbReference>
<accession>A0AAP5S3S4</accession>
<evidence type="ECO:0000313" key="3">
    <source>
        <dbReference type="EMBL" id="AQX00298.1"/>
    </source>
</evidence>
<dbReference type="SUPFAM" id="SSF53448">
    <property type="entry name" value="Nucleotide-diphospho-sugar transferases"/>
    <property type="match status" value="1"/>
</dbReference>
<protein>
    <recommendedName>
        <fullName evidence="2">Glycosyltransferase 2-like domain-containing protein</fullName>
    </recommendedName>
</protein>
<dbReference type="AlphaFoldDB" id="A0AAP5S3S4"/>
<organism evidence="3 4">
    <name type="scientific">Elizabethkingia anophelis</name>
    <dbReference type="NCBI Taxonomy" id="1117645"/>
    <lineage>
        <taxon>Bacteria</taxon>
        <taxon>Pseudomonadati</taxon>
        <taxon>Bacteroidota</taxon>
        <taxon>Flavobacteriia</taxon>
        <taxon>Flavobacteriales</taxon>
        <taxon>Weeksellaceae</taxon>
        <taxon>Elizabethkingia</taxon>
    </lineage>
</organism>
<dbReference type="Gene3D" id="3.90.550.10">
    <property type="entry name" value="Spore Coat Polysaccharide Biosynthesis Protein SpsA, Chain A"/>
    <property type="match status" value="1"/>
</dbReference>
<name>A0AAP5S3S4_9FLAO</name>
<dbReference type="PANTHER" id="PTHR43630:SF2">
    <property type="entry name" value="GLYCOSYLTRANSFERASE"/>
    <property type="match status" value="1"/>
</dbReference>
<evidence type="ECO:0000259" key="2">
    <source>
        <dbReference type="Pfam" id="PF00535"/>
    </source>
</evidence>
<reference evidence="3 4" key="1">
    <citation type="submission" date="2016-07" db="EMBL/GenBank/DDBJ databases">
        <title>Revisiting the taxonomy of the Elizabethkingia Genus using Whole-Genome Sequencing, Optical Mapping, and MALDI-TOF, along with proposal of three novel Elizabethkingia species: Elizabethkingia bruuniana sp. nov., Elizabethkingia ursingii sp. nov., and Elizabethkingia occulta sp. nov.</title>
        <authorList>
            <person name="Nicholson A.C."/>
        </authorList>
    </citation>
    <scope>NUCLEOTIDE SEQUENCE [LARGE SCALE GENOMIC DNA]</scope>
    <source>
        <strain evidence="3 4">F3201</strain>
    </source>
</reference>
<dbReference type="RefSeq" id="WP_021348973.1">
    <property type="nucleotide sequence ID" value="NZ_CP016370.1"/>
</dbReference>
<dbReference type="PANTHER" id="PTHR43630">
    <property type="entry name" value="POLY-BETA-1,6-N-ACETYL-D-GLUCOSAMINE SYNTHASE"/>
    <property type="match status" value="1"/>
</dbReference>
<feature type="domain" description="Glycosyltransferase 2-like" evidence="2">
    <location>
        <begin position="5"/>
        <end position="135"/>
    </location>
</feature>
<gene>
    <name evidence="3" type="ORF">BBD32_01880</name>
</gene>
<dbReference type="EMBL" id="CP016374">
    <property type="protein sequence ID" value="AQX00298.1"/>
    <property type="molecule type" value="Genomic_DNA"/>
</dbReference>
<dbReference type="CDD" id="cd02511">
    <property type="entry name" value="Beta4Glucosyltransferase"/>
    <property type="match status" value="1"/>
</dbReference>
<proteinExistence type="inferred from homology"/>
<comment type="similarity">
    <text evidence="1">Belongs to the glycosyltransferase 2 family. WaaE/KdtX subfamily.</text>
</comment>
<dbReference type="Proteomes" id="UP000190848">
    <property type="component" value="Chromosome"/>
</dbReference>
<evidence type="ECO:0000256" key="1">
    <source>
        <dbReference type="ARBA" id="ARBA00038494"/>
    </source>
</evidence>